<reference evidence="9" key="1">
    <citation type="submission" date="2016-03" db="EMBL/GenBank/DDBJ databases">
        <authorList>
            <person name="Devillers H."/>
        </authorList>
    </citation>
    <scope>NUCLEOTIDE SEQUENCE [LARGE SCALE GENOMIC DNA]</scope>
</reference>
<keyword evidence="3 6" id="KW-0812">Transmembrane</keyword>
<feature type="transmembrane region" description="Helical" evidence="6">
    <location>
        <begin position="70"/>
        <end position="91"/>
    </location>
</feature>
<evidence type="ECO:0000256" key="3">
    <source>
        <dbReference type="ARBA" id="ARBA00022692"/>
    </source>
</evidence>
<organism evidence="8 9">
    <name type="scientific">Lachancea mirantina</name>
    <dbReference type="NCBI Taxonomy" id="1230905"/>
    <lineage>
        <taxon>Eukaryota</taxon>
        <taxon>Fungi</taxon>
        <taxon>Dikarya</taxon>
        <taxon>Ascomycota</taxon>
        <taxon>Saccharomycotina</taxon>
        <taxon>Saccharomycetes</taxon>
        <taxon>Saccharomycetales</taxon>
        <taxon>Saccharomycetaceae</taxon>
        <taxon>Lachancea</taxon>
    </lineage>
</organism>
<dbReference type="InterPro" id="IPR036938">
    <property type="entry name" value="PAP2/HPO_sf"/>
</dbReference>
<feature type="domain" description="Phosphatidic acid phosphatase type 2/haloperoxidase" evidence="7">
    <location>
        <begin position="129"/>
        <end position="269"/>
    </location>
</feature>
<dbReference type="GO" id="GO:0006644">
    <property type="term" value="P:phospholipid metabolic process"/>
    <property type="evidence" value="ECO:0007669"/>
    <property type="project" value="InterPro"/>
</dbReference>
<dbReference type="InterPro" id="IPR000326">
    <property type="entry name" value="PAP2/HPO"/>
</dbReference>
<comment type="subcellular location">
    <subcellularLocation>
        <location evidence="1">Membrane</location>
        <topology evidence="1">Multi-pass membrane protein</topology>
    </subcellularLocation>
</comment>
<gene>
    <name evidence="8" type="ORF">LAMI_0F01574G</name>
</gene>
<evidence type="ECO:0000256" key="6">
    <source>
        <dbReference type="SAM" id="Phobius"/>
    </source>
</evidence>
<name>A0A1G4JW06_9SACH</name>
<evidence type="ECO:0000259" key="7">
    <source>
        <dbReference type="SMART" id="SM00014"/>
    </source>
</evidence>
<dbReference type="GO" id="GO:0008195">
    <property type="term" value="F:phosphatidate phosphatase activity"/>
    <property type="evidence" value="ECO:0007669"/>
    <property type="project" value="TreeGrafter"/>
</dbReference>
<dbReference type="Proteomes" id="UP000191024">
    <property type="component" value="Chromosome F"/>
</dbReference>
<dbReference type="InterPro" id="IPR043216">
    <property type="entry name" value="PAP-like"/>
</dbReference>
<dbReference type="SUPFAM" id="SSF48317">
    <property type="entry name" value="Acid phosphatase/Vanadium-dependent haloperoxidase"/>
    <property type="match status" value="1"/>
</dbReference>
<dbReference type="AlphaFoldDB" id="A0A1G4JW06"/>
<dbReference type="PANTHER" id="PTHR10165:SF155">
    <property type="entry name" value="LIPID PHOSPHATE PHOSPHATASE 1"/>
    <property type="match status" value="1"/>
</dbReference>
<evidence type="ECO:0000256" key="2">
    <source>
        <dbReference type="ARBA" id="ARBA00008816"/>
    </source>
</evidence>
<dbReference type="OrthoDB" id="10030083at2759"/>
<dbReference type="PANTHER" id="PTHR10165">
    <property type="entry name" value="LIPID PHOSPHATE PHOSPHATASE"/>
    <property type="match status" value="1"/>
</dbReference>
<dbReference type="Gene3D" id="1.20.144.10">
    <property type="entry name" value="Phosphatidic acid phosphatase type 2/haloperoxidase"/>
    <property type="match status" value="1"/>
</dbReference>
<sequence>MVRDIKVKVREVYEYLAPYLVFHFLAASLLALFVYTEIWVDPRTANLDHGFDRNNSAILKSYIYPETVSALEVVLLAAMVPGVVVAWWCLIAEDSCRLRSFASASSHRLLEPRPKWISPKLHMVQVTYTALFLTLAIAGAATNILKLLIGNARPDFFARCFNNNGAPQIPADLASSSRITLGQCTQSSHRLLMEGLKSTPSGHASFVTAGLGFLFQWQCEWITVSRARHLWCPIVCLIVMISRVTDHRHHWYDVMAGCLLGLMCSWLPWVKLLSVKRLDTNATESELPL</sequence>
<evidence type="ECO:0000256" key="5">
    <source>
        <dbReference type="ARBA" id="ARBA00023136"/>
    </source>
</evidence>
<accession>A0A1G4JW06</accession>
<keyword evidence="4 6" id="KW-1133">Transmembrane helix</keyword>
<feature type="transmembrane region" description="Helical" evidence="6">
    <location>
        <begin position="12"/>
        <end position="35"/>
    </location>
</feature>
<dbReference type="GO" id="GO:0046839">
    <property type="term" value="P:phospholipid dephosphorylation"/>
    <property type="evidence" value="ECO:0007669"/>
    <property type="project" value="TreeGrafter"/>
</dbReference>
<dbReference type="GO" id="GO:0016020">
    <property type="term" value="C:membrane"/>
    <property type="evidence" value="ECO:0007669"/>
    <property type="project" value="UniProtKB-SubCell"/>
</dbReference>
<proteinExistence type="inferred from homology"/>
<keyword evidence="5 6" id="KW-0472">Membrane</keyword>
<evidence type="ECO:0000313" key="8">
    <source>
        <dbReference type="EMBL" id="SCU95225.1"/>
    </source>
</evidence>
<keyword evidence="9" id="KW-1185">Reference proteome</keyword>
<evidence type="ECO:0000313" key="9">
    <source>
        <dbReference type="Proteomes" id="UP000191024"/>
    </source>
</evidence>
<evidence type="ECO:0000256" key="1">
    <source>
        <dbReference type="ARBA" id="ARBA00004141"/>
    </source>
</evidence>
<dbReference type="STRING" id="1230905.A0A1G4JW06"/>
<dbReference type="SMART" id="SM00014">
    <property type="entry name" value="acidPPc"/>
    <property type="match status" value="1"/>
</dbReference>
<feature type="transmembrane region" description="Helical" evidence="6">
    <location>
        <begin position="126"/>
        <end position="149"/>
    </location>
</feature>
<evidence type="ECO:0000256" key="4">
    <source>
        <dbReference type="ARBA" id="ARBA00022989"/>
    </source>
</evidence>
<dbReference type="Pfam" id="PF01569">
    <property type="entry name" value="PAP2"/>
    <property type="match status" value="1"/>
</dbReference>
<dbReference type="EMBL" id="LT598467">
    <property type="protein sequence ID" value="SCU95225.1"/>
    <property type="molecule type" value="Genomic_DNA"/>
</dbReference>
<comment type="similarity">
    <text evidence="2">Belongs to the PA-phosphatase related phosphoesterase family.</text>
</comment>
<protein>
    <submittedName>
        <fullName evidence="8">LAMI_0F01574g1_1</fullName>
    </submittedName>
</protein>